<keyword evidence="1" id="KW-0812">Transmembrane</keyword>
<dbReference type="AlphaFoldDB" id="A0AAW0Z7A6"/>
<reference evidence="2 3" key="1">
    <citation type="journal article" date="2024" name="bioRxiv">
        <title>Comparative genomics of Cryptococcus and Kwoniella reveals pathogenesis evolution and contrasting karyotype dynamics via intercentromeric recombination or chromosome fusion.</title>
        <authorList>
            <person name="Coelho M.A."/>
            <person name="David-Palma M."/>
            <person name="Shea T."/>
            <person name="Bowers K."/>
            <person name="McGinley-Smith S."/>
            <person name="Mohammad A.W."/>
            <person name="Gnirke A."/>
            <person name="Yurkov A.M."/>
            <person name="Nowrousian M."/>
            <person name="Sun S."/>
            <person name="Cuomo C.A."/>
            <person name="Heitman J."/>
        </authorList>
    </citation>
    <scope>NUCLEOTIDE SEQUENCE [LARGE SCALE GENOMIC DNA]</scope>
    <source>
        <strain evidence="2 3">CBS 13917</strain>
    </source>
</reference>
<gene>
    <name evidence="2" type="ORF">IAR55_000693</name>
</gene>
<protein>
    <recommendedName>
        <fullName evidence="4">Capsular associated protein</fullName>
    </recommendedName>
</protein>
<dbReference type="PANTHER" id="PTHR34407">
    <property type="entry name" value="EXPRESSED PROTEIN"/>
    <property type="match status" value="1"/>
</dbReference>
<feature type="transmembrane region" description="Helical" evidence="1">
    <location>
        <begin position="12"/>
        <end position="30"/>
    </location>
</feature>
<keyword evidence="1" id="KW-1133">Transmembrane helix</keyword>
<dbReference type="KEGG" id="kne:92177953"/>
<dbReference type="InterPro" id="IPR036514">
    <property type="entry name" value="SGNH_hydro_sf"/>
</dbReference>
<name>A0AAW0Z7A6_9TREE</name>
<dbReference type="Proteomes" id="UP001388673">
    <property type="component" value="Unassembled WGS sequence"/>
</dbReference>
<evidence type="ECO:0008006" key="4">
    <source>
        <dbReference type="Google" id="ProtNLM"/>
    </source>
</evidence>
<dbReference type="Gene3D" id="3.40.50.1110">
    <property type="entry name" value="SGNH hydrolase"/>
    <property type="match status" value="1"/>
</dbReference>
<comment type="caution">
    <text evidence="2">The sequence shown here is derived from an EMBL/GenBank/DDBJ whole genome shotgun (WGS) entry which is preliminary data.</text>
</comment>
<keyword evidence="1" id="KW-0472">Membrane</keyword>
<accession>A0AAW0Z7A6</accession>
<evidence type="ECO:0000313" key="3">
    <source>
        <dbReference type="Proteomes" id="UP001388673"/>
    </source>
</evidence>
<dbReference type="SUPFAM" id="SSF52266">
    <property type="entry name" value="SGNH hydrolase"/>
    <property type="match status" value="1"/>
</dbReference>
<organism evidence="2 3">
    <name type="scientific">Kwoniella newhampshirensis</name>
    <dbReference type="NCBI Taxonomy" id="1651941"/>
    <lineage>
        <taxon>Eukaryota</taxon>
        <taxon>Fungi</taxon>
        <taxon>Dikarya</taxon>
        <taxon>Basidiomycota</taxon>
        <taxon>Agaricomycotina</taxon>
        <taxon>Tremellomycetes</taxon>
        <taxon>Tremellales</taxon>
        <taxon>Cryptococcaceae</taxon>
        <taxon>Kwoniella</taxon>
    </lineage>
</organism>
<proteinExistence type="predicted"/>
<dbReference type="GeneID" id="92177953"/>
<evidence type="ECO:0000256" key="1">
    <source>
        <dbReference type="SAM" id="Phobius"/>
    </source>
</evidence>
<dbReference type="CDD" id="cd00229">
    <property type="entry name" value="SGNH_hydrolase"/>
    <property type="match status" value="1"/>
</dbReference>
<dbReference type="PANTHER" id="PTHR34407:SF1">
    <property type="entry name" value="SGNH HYDROLASE-TYPE ESTERASE DOMAIN-CONTAINING PROTEIN"/>
    <property type="match status" value="1"/>
</dbReference>
<dbReference type="RefSeq" id="XP_066806369.1">
    <property type="nucleotide sequence ID" value="XM_066943827.1"/>
</dbReference>
<sequence length="556" mass="63291">MYLPVSPSRRPHIFLAVLLGIAFILFLHNIHQPRPSFFPNPFHSPTVGSSDVSHSTGLEVEDYRVRDRVVRMRGYCEREDGFEKEYGRTNLRLTRAYEGSHHRFRRLLHKVLRGEPLIISVIGGSITKGHHIEKDEIWFHRFREWFDDYVGEDVQITEVNGAAPATGSDYYSFCFPLHIPENSDLVLVELAVNDEGILEHVENMENLLRGLLDMPHKPAVMLVEAMAFSGGGMGGGGGRMHLPVAQYYDVPVLNQRHPLANHFARYPQLVRPYFTEDWWGNPDTRHVNARGHRDLGMLVASFVKDVACQMLSEEDFSVPAPEVDEEISLLSAITNIYAIDEGQTVEDAQAQDEHLVRQQTSWPDQTKSWRKGATAEQPIGELMPGLWTTPVEYGMMPRMRILNGWNPDPNFIVPPFHPICLSTRAREPRFNLTPSANDGWDYWIHPEHLDKPYLVGRVPGATVTFELETNVGLVKMYSLKSKTFGLGTIECWVDEERDRSAKVIGWWDNGDINIGRFDTIRDDLRPGRHTVTCEVLEETSDPGGGHDFRMISLMSV</sequence>
<evidence type="ECO:0000313" key="2">
    <source>
        <dbReference type="EMBL" id="KAK8870123.1"/>
    </source>
</evidence>
<dbReference type="EMBL" id="JBCAWK010000001">
    <property type="protein sequence ID" value="KAK8870123.1"/>
    <property type="molecule type" value="Genomic_DNA"/>
</dbReference>
<keyword evidence="3" id="KW-1185">Reference proteome</keyword>